<feature type="region of interest" description="Disordered" evidence="1">
    <location>
        <begin position="1"/>
        <end position="24"/>
    </location>
</feature>
<dbReference type="AlphaFoldDB" id="A0A6N7Q1X8"/>
<organism evidence="2 3">
    <name type="scientific">Polyangium spumosum</name>
    <dbReference type="NCBI Taxonomy" id="889282"/>
    <lineage>
        <taxon>Bacteria</taxon>
        <taxon>Pseudomonadati</taxon>
        <taxon>Myxococcota</taxon>
        <taxon>Polyangia</taxon>
        <taxon>Polyangiales</taxon>
        <taxon>Polyangiaceae</taxon>
        <taxon>Polyangium</taxon>
    </lineage>
</organism>
<comment type="caution">
    <text evidence="2">The sequence shown here is derived from an EMBL/GenBank/DDBJ whole genome shotgun (WGS) entry which is preliminary data.</text>
</comment>
<accession>A0A6N7Q1X8</accession>
<evidence type="ECO:0000313" key="3">
    <source>
        <dbReference type="Proteomes" id="UP000440224"/>
    </source>
</evidence>
<dbReference type="EMBL" id="WJIE01000024">
    <property type="protein sequence ID" value="MRG98039.1"/>
    <property type="molecule type" value="Genomic_DNA"/>
</dbReference>
<dbReference type="RefSeq" id="WP_153824814.1">
    <property type="nucleotide sequence ID" value="NZ_WJIE01000024.1"/>
</dbReference>
<dbReference type="OrthoDB" id="5504085at2"/>
<sequence length="284" mass="31468">MADDSQATAVPRLATPFPAMSASRGQPNCTMLKISQNQIQAFEASAQRSFEEEMTSHIRTFAPRRCREIDDGQLRMAVRDGINRARVYEFTNKGPIRLFLETMLLFGAHFDTDPQYPVFASQLSASTDQMVRAERIYDEIVAYQSVVLGQGSRNLRDALAALIDLARSSGARVDDFDANMLQALASSFPKKAAYVGRERLQGLIRRGRVEASGYGLHGARAQTILVTAMFALGHGISRDWLYPAVQQALADMSVRDTSALAERFESTLLLLLERTLADISKEAQ</sequence>
<name>A0A6N7Q1X8_9BACT</name>
<keyword evidence="3" id="KW-1185">Reference proteome</keyword>
<protein>
    <submittedName>
        <fullName evidence="2">Uncharacterized protein</fullName>
    </submittedName>
</protein>
<dbReference type="Proteomes" id="UP000440224">
    <property type="component" value="Unassembled WGS sequence"/>
</dbReference>
<gene>
    <name evidence="2" type="ORF">GF068_39940</name>
</gene>
<proteinExistence type="predicted"/>
<evidence type="ECO:0000313" key="2">
    <source>
        <dbReference type="EMBL" id="MRG98039.1"/>
    </source>
</evidence>
<reference evidence="2 3" key="1">
    <citation type="submission" date="2019-10" db="EMBL/GenBank/DDBJ databases">
        <title>A soil myxobacterium in the family Polyangiaceae.</title>
        <authorList>
            <person name="Li Y."/>
            <person name="Wang J."/>
        </authorList>
    </citation>
    <scope>NUCLEOTIDE SEQUENCE [LARGE SCALE GENOMIC DNA]</scope>
    <source>
        <strain evidence="2 3">DSM 14734</strain>
    </source>
</reference>
<evidence type="ECO:0000256" key="1">
    <source>
        <dbReference type="SAM" id="MobiDB-lite"/>
    </source>
</evidence>